<dbReference type="InterPro" id="IPR011008">
    <property type="entry name" value="Dimeric_a/b-barrel"/>
</dbReference>
<dbReference type="Gene3D" id="3.30.70.920">
    <property type="match status" value="1"/>
</dbReference>
<reference evidence="2 3" key="1">
    <citation type="journal article" date="2019" name="Int. J. Syst. Evol. Microbiol.">
        <title>The Global Catalogue of Microorganisms (GCM) 10K type strain sequencing project: providing services to taxonomists for standard genome sequencing and annotation.</title>
        <authorList>
            <consortium name="The Broad Institute Genomics Platform"/>
            <consortium name="The Broad Institute Genome Sequencing Center for Infectious Disease"/>
            <person name="Wu L."/>
            <person name="Ma J."/>
        </authorList>
    </citation>
    <scope>NUCLEOTIDE SEQUENCE [LARGE SCALE GENOMIC DNA]</scope>
    <source>
        <strain evidence="2 3">JCM 7356</strain>
    </source>
</reference>
<proteinExistence type="predicted"/>
<evidence type="ECO:0000313" key="3">
    <source>
        <dbReference type="Proteomes" id="UP001500305"/>
    </source>
</evidence>
<dbReference type="Proteomes" id="UP001500305">
    <property type="component" value="Unassembled WGS sequence"/>
</dbReference>
<evidence type="ECO:0000313" key="2">
    <source>
        <dbReference type="EMBL" id="GAA2278796.1"/>
    </source>
</evidence>
<protein>
    <recommendedName>
        <fullName evidence="1">Transcription regulator AsnC/Lrp ligand binding domain-containing protein</fullName>
    </recommendedName>
</protein>
<dbReference type="SUPFAM" id="SSF54909">
    <property type="entry name" value="Dimeric alpha+beta barrel"/>
    <property type="match status" value="1"/>
</dbReference>
<dbReference type="InterPro" id="IPR019887">
    <property type="entry name" value="Tscrpt_reg_AsnC/Lrp_C"/>
</dbReference>
<organism evidence="2 3">
    <name type="scientific">Kitasatospora cystarginea</name>
    <dbReference type="NCBI Taxonomy" id="58350"/>
    <lineage>
        <taxon>Bacteria</taxon>
        <taxon>Bacillati</taxon>
        <taxon>Actinomycetota</taxon>
        <taxon>Actinomycetes</taxon>
        <taxon>Kitasatosporales</taxon>
        <taxon>Streptomycetaceae</taxon>
        <taxon>Kitasatospora</taxon>
    </lineage>
</organism>
<feature type="domain" description="Transcription regulator AsnC/Lrp ligand binding" evidence="1">
    <location>
        <begin position="7"/>
        <end position="68"/>
    </location>
</feature>
<accession>A0ABN3EZF6</accession>
<comment type="caution">
    <text evidence="2">The sequence shown here is derived from an EMBL/GenBank/DDBJ whole genome shotgun (WGS) entry which is preliminary data.</text>
</comment>
<dbReference type="Pfam" id="PF01037">
    <property type="entry name" value="AsnC_trans_reg"/>
    <property type="match status" value="1"/>
</dbReference>
<sequence>MVGSAAWMGESAAAFTTIPELEEAHIIAGSASVLMKVHTQTTEQLQDVLRRLYTIDGVGGTQATVALSPPQKSASASRCPTN</sequence>
<evidence type="ECO:0000259" key="1">
    <source>
        <dbReference type="Pfam" id="PF01037"/>
    </source>
</evidence>
<name>A0ABN3EZF6_9ACTN</name>
<gene>
    <name evidence="2" type="ORF">GCM10010430_75980</name>
</gene>
<dbReference type="EMBL" id="BAAATR010000064">
    <property type="protein sequence ID" value="GAA2278796.1"/>
    <property type="molecule type" value="Genomic_DNA"/>
</dbReference>
<keyword evidence="3" id="KW-1185">Reference proteome</keyword>